<reference evidence="1 2" key="1">
    <citation type="journal article" date="2006" name="J. Bacteriol.">
        <title>Comparison of the genome sequence of the poultry pathogen Bordetella avium with those of B. bronchiseptica, B. pertussis, and B. parapertussis reveals extensive diversity in surface structures associated with host interaction.</title>
        <authorList>
            <person name="Sebaihia M."/>
            <person name="Preston A."/>
            <person name="Maskell D.J."/>
            <person name="Kuzmiak H."/>
            <person name="Connell T.D."/>
            <person name="King N.D."/>
            <person name="Orndorff P.E."/>
            <person name="Miyamoto D.M."/>
            <person name="Thomson N.R."/>
            <person name="Harris D."/>
            <person name="Goble A."/>
            <person name="Lord A."/>
            <person name="Murphy L."/>
            <person name="Quail M.A."/>
            <person name="Rutter S."/>
            <person name="Squares R."/>
            <person name="Squares S."/>
            <person name="Woodward J."/>
            <person name="Parkhill J."/>
            <person name="Temple L.M."/>
        </authorList>
    </citation>
    <scope>NUCLEOTIDE SEQUENCE [LARGE SCALE GENOMIC DNA]</scope>
    <source>
        <strain evidence="1 2">197N</strain>
    </source>
</reference>
<proteinExistence type="predicted"/>
<protein>
    <submittedName>
        <fullName evidence="1">Phage protein</fullName>
    </submittedName>
</protein>
<gene>
    <name evidence="1" type="ordered locus">BAV1442</name>
</gene>
<sequence length="132" mass="14618">MKHPMKPDLHPHAAIIDAHGGPKKVAERVSVERPCSIQRVWNWTRRGIPAEVRLLHPWLMAGPVAQQEGADVDSFRNLPMTISAEALVGLSVRRFQEHEVSLPTSVSAHAIEWVSGRSDAPDLPPEEAVRDS</sequence>
<evidence type="ECO:0000313" key="2">
    <source>
        <dbReference type="Proteomes" id="UP000001977"/>
    </source>
</evidence>
<name>Q2L2G2_BORA1</name>
<dbReference type="AlphaFoldDB" id="Q2L2G2"/>
<keyword evidence="2" id="KW-1185">Reference proteome</keyword>
<accession>Q2L2G2</accession>
<dbReference type="HOGENOM" id="CLU_1913020_0_0_4"/>
<dbReference type="Proteomes" id="UP000001977">
    <property type="component" value="Chromosome"/>
</dbReference>
<dbReference type="EMBL" id="AM167904">
    <property type="protein sequence ID" value="CAJ49053.1"/>
    <property type="molecule type" value="Genomic_DNA"/>
</dbReference>
<dbReference type="KEGG" id="bav:BAV1442"/>
<organism evidence="1 2">
    <name type="scientific">Bordetella avium (strain 197N)</name>
    <dbReference type="NCBI Taxonomy" id="360910"/>
    <lineage>
        <taxon>Bacteria</taxon>
        <taxon>Pseudomonadati</taxon>
        <taxon>Pseudomonadota</taxon>
        <taxon>Betaproteobacteria</taxon>
        <taxon>Burkholderiales</taxon>
        <taxon>Alcaligenaceae</taxon>
        <taxon>Bordetella</taxon>
    </lineage>
</organism>
<evidence type="ECO:0000313" key="1">
    <source>
        <dbReference type="EMBL" id="CAJ49053.1"/>
    </source>
</evidence>
<dbReference type="STRING" id="360910.BAV1442"/>